<proteinExistence type="predicted"/>
<dbReference type="AlphaFoldDB" id="A0A859FG17"/>
<keyword evidence="2" id="KW-1185">Reference proteome</keyword>
<evidence type="ECO:0000313" key="1">
    <source>
        <dbReference type="EMBL" id="QKS71961.1"/>
    </source>
</evidence>
<evidence type="ECO:0000313" key="2">
    <source>
        <dbReference type="Proteomes" id="UP000318138"/>
    </source>
</evidence>
<sequence length="72" mass="7650">MTEISYKITHARLGGEPAVRCTGANAKLVMPLSLWRAFGGEGQPGSTGMTELDAETLTELSGEQEVYAYAVS</sequence>
<accession>A0A859FG17</accession>
<protein>
    <submittedName>
        <fullName evidence="1">Uncharacterized protein</fullName>
    </submittedName>
</protein>
<reference evidence="2" key="1">
    <citation type="submission" date="2019-07" db="EMBL/GenBank/DDBJ databases">
        <title>Bacillus alkalisoli sp. nov. isolated from saline soil.</title>
        <authorList>
            <person name="Sun J.-Q."/>
            <person name="Xu L."/>
        </authorList>
    </citation>
    <scope>NUCLEOTIDE SEQUENCE [LARGE SCALE GENOMIC DNA]</scope>
    <source>
        <strain evidence="2">M4U3P1</strain>
    </source>
</reference>
<dbReference type="Proteomes" id="UP000318138">
    <property type="component" value="Chromosome"/>
</dbReference>
<dbReference type="EMBL" id="CP041372">
    <property type="protein sequence ID" value="QKS71961.1"/>
    <property type="molecule type" value="Genomic_DNA"/>
</dbReference>
<dbReference type="KEGG" id="psua:FLK61_35435"/>
<gene>
    <name evidence="1" type="ORF">FLK61_35435</name>
</gene>
<organism evidence="1 2">
    <name type="scientific">Paenalkalicoccus suaedae</name>
    <dbReference type="NCBI Taxonomy" id="2592382"/>
    <lineage>
        <taxon>Bacteria</taxon>
        <taxon>Bacillati</taxon>
        <taxon>Bacillota</taxon>
        <taxon>Bacilli</taxon>
        <taxon>Bacillales</taxon>
        <taxon>Bacillaceae</taxon>
        <taxon>Paenalkalicoccus</taxon>
    </lineage>
</organism>
<dbReference type="RefSeq" id="WP_176009944.1">
    <property type="nucleotide sequence ID" value="NZ_CP041372.2"/>
</dbReference>
<name>A0A859FG17_9BACI</name>